<sequence length="373" mass="39081">MRCHQAVNGGVVVVTLVVTISIQLALAVAGGSARRRTMVPAVYVFGDSILDVGNNNYLPGPDVPRANMSYYGVDFPGGARPTGRFSNGYNVADFIAKAMGFKRSPPAYLSLTPRSSRLVFRGLGGVNYASGGAGILDSTLSGKNIPLWKQVRNLGVTRAEMVTILGTTTANDLLSKSLFLFAIGTNDMAALAATQGQQQSDVAAFYSSLISNYSSTITEVYGMGARKFGVINVGQIGCAPLERAQSPTGACADATNALAAGFDVALGSLLASLQRRLQGLAYSLGDLYGLMQATIADPGAAGLSNVDTACCGGGRLGAQSGCQPNSTVCADRRRYLFWDYGHPTQRAAELVASAFYDGPARFTWPVNLKQLVS</sequence>
<dbReference type="EMBL" id="OZ075112">
    <property type="protein sequence ID" value="CAL4966333.1"/>
    <property type="molecule type" value="Genomic_DNA"/>
</dbReference>
<dbReference type="Gene3D" id="3.40.50.1110">
    <property type="entry name" value="SGNH hydrolase"/>
    <property type="match status" value="1"/>
</dbReference>
<protein>
    <recommendedName>
        <fullName evidence="7">GDSL esterase/lipase</fullName>
    </recommendedName>
</protein>
<keyword evidence="6" id="KW-1185">Reference proteome</keyword>
<dbReference type="GO" id="GO:0016042">
    <property type="term" value="P:lipid catabolic process"/>
    <property type="evidence" value="ECO:0007669"/>
    <property type="project" value="UniProtKB-KW"/>
</dbReference>
<evidence type="ECO:0008006" key="7">
    <source>
        <dbReference type="Google" id="ProtNLM"/>
    </source>
</evidence>
<keyword evidence="4" id="KW-0812">Transmembrane</keyword>
<keyword evidence="4" id="KW-1133">Transmembrane helix</keyword>
<keyword evidence="2" id="KW-0378">Hydrolase</keyword>
<keyword evidence="4" id="KW-0472">Membrane</keyword>
<evidence type="ECO:0000256" key="2">
    <source>
        <dbReference type="ARBA" id="ARBA00022801"/>
    </source>
</evidence>
<evidence type="ECO:0000313" key="5">
    <source>
        <dbReference type="EMBL" id="CAL4966333.1"/>
    </source>
</evidence>
<dbReference type="Pfam" id="PF00657">
    <property type="entry name" value="Lipase_GDSL"/>
    <property type="match status" value="1"/>
</dbReference>
<dbReference type="PANTHER" id="PTHR45648:SF46">
    <property type="entry name" value="OS06G0725100 PROTEIN"/>
    <property type="match status" value="1"/>
</dbReference>
<evidence type="ECO:0000256" key="4">
    <source>
        <dbReference type="SAM" id="Phobius"/>
    </source>
</evidence>
<proteinExistence type="inferred from homology"/>
<dbReference type="GO" id="GO:0016787">
    <property type="term" value="F:hydrolase activity"/>
    <property type="evidence" value="ECO:0007669"/>
    <property type="project" value="UniProtKB-KW"/>
</dbReference>
<dbReference type="SUPFAM" id="SSF52266">
    <property type="entry name" value="SGNH hydrolase"/>
    <property type="match status" value="1"/>
</dbReference>
<evidence type="ECO:0000313" key="6">
    <source>
        <dbReference type="Proteomes" id="UP001497457"/>
    </source>
</evidence>
<dbReference type="InterPro" id="IPR036514">
    <property type="entry name" value="SGNH_hydro_sf"/>
</dbReference>
<evidence type="ECO:0000256" key="1">
    <source>
        <dbReference type="ARBA" id="ARBA00008668"/>
    </source>
</evidence>
<dbReference type="CDD" id="cd01837">
    <property type="entry name" value="SGNH_plant_lipase_like"/>
    <property type="match status" value="1"/>
</dbReference>
<dbReference type="InterPro" id="IPR051058">
    <property type="entry name" value="GDSL_Est/Lipase"/>
</dbReference>
<dbReference type="PANTHER" id="PTHR45648">
    <property type="entry name" value="GDSL LIPASE/ACYLHYDROLASE FAMILY PROTEIN (AFU_ORTHOLOGUE AFUA_4G14700)"/>
    <property type="match status" value="1"/>
</dbReference>
<dbReference type="InterPro" id="IPR035669">
    <property type="entry name" value="SGNH_plant_lipase-like"/>
</dbReference>
<name>A0ABC8ZUZ0_9POAL</name>
<reference evidence="6" key="1">
    <citation type="submission" date="2024-06" db="EMBL/GenBank/DDBJ databases">
        <authorList>
            <person name="Ryan C."/>
        </authorList>
    </citation>
    <scope>NUCLEOTIDE SEQUENCE [LARGE SCALE GENOMIC DNA]</scope>
</reference>
<reference evidence="5 6" key="2">
    <citation type="submission" date="2024-10" db="EMBL/GenBank/DDBJ databases">
        <authorList>
            <person name="Ryan C."/>
        </authorList>
    </citation>
    <scope>NUCLEOTIDE SEQUENCE [LARGE SCALE GENOMIC DNA]</scope>
</reference>
<dbReference type="InterPro" id="IPR001087">
    <property type="entry name" value="GDSL"/>
</dbReference>
<gene>
    <name evidence="5" type="ORF">URODEC1_LOCUS47725</name>
</gene>
<evidence type="ECO:0000256" key="3">
    <source>
        <dbReference type="ARBA" id="ARBA00022963"/>
    </source>
</evidence>
<keyword evidence="3" id="KW-0442">Lipid degradation</keyword>
<keyword evidence="3" id="KW-0443">Lipid metabolism</keyword>
<comment type="similarity">
    <text evidence="1">Belongs to the 'GDSL' lipolytic enzyme family.</text>
</comment>
<dbReference type="Proteomes" id="UP001497457">
    <property type="component" value="Chromosome 2b"/>
</dbReference>
<dbReference type="AlphaFoldDB" id="A0ABC8ZUZ0"/>
<accession>A0ABC8ZUZ0</accession>
<organism evidence="5 6">
    <name type="scientific">Urochloa decumbens</name>
    <dbReference type="NCBI Taxonomy" id="240449"/>
    <lineage>
        <taxon>Eukaryota</taxon>
        <taxon>Viridiplantae</taxon>
        <taxon>Streptophyta</taxon>
        <taxon>Embryophyta</taxon>
        <taxon>Tracheophyta</taxon>
        <taxon>Spermatophyta</taxon>
        <taxon>Magnoliopsida</taxon>
        <taxon>Liliopsida</taxon>
        <taxon>Poales</taxon>
        <taxon>Poaceae</taxon>
        <taxon>PACMAD clade</taxon>
        <taxon>Panicoideae</taxon>
        <taxon>Panicodae</taxon>
        <taxon>Paniceae</taxon>
        <taxon>Melinidinae</taxon>
        <taxon>Urochloa</taxon>
    </lineage>
</organism>
<feature type="transmembrane region" description="Helical" evidence="4">
    <location>
        <begin position="6"/>
        <end position="29"/>
    </location>
</feature>